<protein>
    <recommendedName>
        <fullName evidence="10">Large ribosomal subunit protein eL24</fullName>
    </recommendedName>
</protein>
<dbReference type="GO" id="GO:0019843">
    <property type="term" value="F:rRNA binding"/>
    <property type="evidence" value="ECO:0007669"/>
    <property type="project" value="UniProtKB-UniRule"/>
</dbReference>
<feature type="binding site" evidence="10">
    <location>
        <position position="37"/>
    </location>
    <ligand>
        <name>Zn(2+)</name>
        <dbReference type="ChEBI" id="CHEBI:29105"/>
    </ligand>
</feature>
<keyword evidence="3 10" id="KW-0699">rRNA-binding</keyword>
<organism evidence="12 13">
    <name type="scientific">Ignisphaera aggregans</name>
    <dbReference type="NCBI Taxonomy" id="334771"/>
    <lineage>
        <taxon>Archaea</taxon>
        <taxon>Thermoproteota</taxon>
        <taxon>Thermoprotei</taxon>
        <taxon>Desulfurococcales</taxon>
        <taxon>Desulfurococcaceae</taxon>
        <taxon>Ignisphaera</taxon>
    </lineage>
</organism>
<evidence type="ECO:0000256" key="1">
    <source>
        <dbReference type="ARBA" id="ARBA00005647"/>
    </source>
</evidence>
<dbReference type="Proteomes" id="UP000605805">
    <property type="component" value="Unassembled WGS sequence"/>
</dbReference>
<feature type="zinc finger region" description="C4-type" evidence="10">
    <location>
        <begin position="7"/>
        <end position="37"/>
    </location>
</feature>
<keyword evidence="5 10" id="KW-0862">Zinc</keyword>
<keyword evidence="7 10" id="KW-0689">Ribosomal protein</keyword>
<comment type="similarity">
    <text evidence="1 10">Belongs to the eukaryotic ribosomal protein eL24 family.</text>
</comment>
<proteinExistence type="inferred from homology"/>
<reference evidence="12" key="1">
    <citation type="journal article" date="2020" name="ISME J.">
        <title>Gammaproteobacteria mediating utilization of methyl-, sulfur- and petroleum organic compounds in deep ocean hydrothermal plumes.</title>
        <authorList>
            <person name="Zhou Z."/>
            <person name="Liu Y."/>
            <person name="Pan J."/>
            <person name="Cron B.R."/>
            <person name="Toner B.M."/>
            <person name="Anantharaman K."/>
            <person name="Breier J.A."/>
            <person name="Dick G.J."/>
            <person name="Li M."/>
        </authorList>
    </citation>
    <scope>NUCLEOTIDE SEQUENCE</scope>
    <source>
        <strain evidence="12">SZUA-1435</strain>
    </source>
</reference>
<dbReference type="GO" id="GO:0008270">
    <property type="term" value="F:zinc ion binding"/>
    <property type="evidence" value="ECO:0007669"/>
    <property type="project" value="UniProtKB-UniRule"/>
</dbReference>
<dbReference type="InterPro" id="IPR023442">
    <property type="entry name" value="Ribosomal_eL24_CS"/>
</dbReference>
<feature type="binding site" evidence="10">
    <location>
        <position position="33"/>
    </location>
    <ligand>
        <name>Zn(2+)</name>
        <dbReference type="ChEBI" id="CHEBI:29105"/>
    </ligand>
</feature>
<evidence type="ECO:0000313" key="13">
    <source>
        <dbReference type="Proteomes" id="UP000605805"/>
    </source>
</evidence>
<keyword evidence="6 10" id="KW-0694">RNA-binding</keyword>
<evidence type="ECO:0000256" key="7">
    <source>
        <dbReference type="ARBA" id="ARBA00022980"/>
    </source>
</evidence>
<comment type="cofactor">
    <cofactor evidence="10">
        <name>Zn(2+)</name>
        <dbReference type="ChEBI" id="CHEBI:29105"/>
    </cofactor>
    <text evidence="10">Binds 1 zinc ion per subunit.</text>
</comment>
<feature type="domain" description="TRASH" evidence="11">
    <location>
        <begin position="7"/>
        <end position="45"/>
    </location>
</feature>
<dbReference type="PROSITE" id="PS01073">
    <property type="entry name" value="RIBOSOMAL_L24E"/>
    <property type="match status" value="1"/>
</dbReference>
<dbReference type="GO" id="GO:0003735">
    <property type="term" value="F:structural constituent of ribosome"/>
    <property type="evidence" value="ECO:0007669"/>
    <property type="project" value="InterPro"/>
</dbReference>
<dbReference type="Gene3D" id="2.30.170.20">
    <property type="entry name" value="Ribosomal protein L24e"/>
    <property type="match status" value="1"/>
</dbReference>
<dbReference type="Pfam" id="PF01246">
    <property type="entry name" value="Ribosomal_L24e"/>
    <property type="match status" value="1"/>
</dbReference>
<dbReference type="FunFam" id="2.30.170.20:FF:000001">
    <property type="entry name" value="probable ribosome biogenesis protein RLP24"/>
    <property type="match status" value="1"/>
</dbReference>
<comment type="caution">
    <text evidence="12">The sequence shown here is derived from an EMBL/GenBank/DDBJ whole genome shotgun (WGS) entry which is preliminary data.</text>
</comment>
<evidence type="ECO:0000256" key="3">
    <source>
        <dbReference type="ARBA" id="ARBA00022730"/>
    </source>
</evidence>
<comment type="subunit">
    <text evidence="9 10">Part of the 50S ribosomal subunit. Forms a cluster with proteins L3 and L14.</text>
</comment>
<keyword evidence="2 10" id="KW-0479">Metal-binding</keyword>
<evidence type="ECO:0000256" key="5">
    <source>
        <dbReference type="ARBA" id="ARBA00022833"/>
    </source>
</evidence>
<dbReference type="CDD" id="cd00472">
    <property type="entry name" value="Ribosomal_L24e_L24"/>
    <property type="match status" value="1"/>
</dbReference>
<dbReference type="InterPro" id="IPR011017">
    <property type="entry name" value="TRASH_dom"/>
</dbReference>
<feature type="binding site" evidence="10">
    <location>
        <position position="10"/>
    </location>
    <ligand>
        <name>Zn(2+)</name>
        <dbReference type="ChEBI" id="CHEBI:29105"/>
    </ligand>
</feature>
<dbReference type="PANTHER" id="PTHR10792">
    <property type="entry name" value="60S RIBOSOMAL PROTEIN L24"/>
    <property type="match status" value="1"/>
</dbReference>
<keyword evidence="4 10" id="KW-0863">Zinc-finger</keyword>
<comment type="function">
    <text evidence="10">Binds to the 23S rRNA.</text>
</comment>
<dbReference type="AlphaFoldDB" id="A0A832YXR9"/>
<dbReference type="SUPFAM" id="SSF57716">
    <property type="entry name" value="Glucocorticoid receptor-like (DNA-binding domain)"/>
    <property type="match status" value="1"/>
</dbReference>
<gene>
    <name evidence="10" type="primary">rpl24e</name>
    <name evidence="12" type="ORF">EYH02_00295</name>
</gene>
<evidence type="ECO:0000256" key="4">
    <source>
        <dbReference type="ARBA" id="ARBA00022771"/>
    </source>
</evidence>
<dbReference type="HAMAP" id="MF_00773">
    <property type="entry name" value="Ribosomal_eL24"/>
    <property type="match status" value="1"/>
</dbReference>
<sequence>MVTRKRCSFCGKLIEPGTGLMYVKNDGTIYWFCSSKCFKSYKMGRDPKKLPWTLHYMSKR</sequence>
<evidence type="ECO:0000256" key="9">
    <source>
        <dbReference type="ARBA" id="ARBA00062681"/>
    </source>
</evidence>
<name>A0A832YXR9_9CREN</name>
<evidence type="ECO:0000256" key="6">
    <source>
        <dbReference type="ARBA" id="ARBA00022884"/>
    </source>
</evidence>
<evidence type="ECO:0000259" key="11">
    <source>
        <dbReference type="SMART" id="SM00746"/>
    </source>
</evidence>
<evidence type="ECO:0000256" key="8">
    <source>
        <dbReference type="ARBA" id="ARBA00023274"/>
    </source>
</evidence>
<evidence type="ECO:0000256" key="2">
    <source>
        <dbReference type="ARBA" id="ARBA00022723"/>
    </source>
</evidence>
<keyword evidence="8 10" id="KW-0687">Ribonucleoprotein</keyword>
<dbReference type="InterPro" id="IPR038630">
    <property type="entry name" value="L24e/L24_sf"/>
</dbReference>
<dbReference type="NCBIfam" id="NF034186">
    <property type="entry name" value="PRK14891.1-1"/>
    <property type="match status" value="1"/>
</dbReference>
<dbReference type="InterPro" id="IPR056366">
    <property type="entry name" value="Ribosomal_eL24"/>
</dbReference>
<evidence type="ECO:0000256" key="10">
    <source>
        <dbReference type="HAMAP-Rule" id="MF_00773"/>
    </source>
</evidence>
<accession>A0A832YXR9</accession>
<dbReference type="EMBL" id="DQTV01000007">
    <property type="protein sequence ID" value="HIP56502.1"/>
    <property type="molecule type" value="Genomic_DNA"/>
</dbReference>
<dbReference type="InterPro" id="IPR055345">
    <property type="entry name" value="Ribosomal_eL24-rel_arc"/>
</dbReference>
<dbReference type="GO" id="GO:0005840">
    <property type="term" value="C:ribosome"/>
    <property type="evidence" value="ECO:0007669"/>
    <property type="project" value="UniProtKB-KW"/>
</dbReference>
<dbReference type="GO" id="GO:0006412">
    <property type="term" value="P:translation"/>
    <property type="evidence" value="ECO:0007669"/>
    <property type="project" value="UniProtKB-UniRule"/>
</dbReference>
<evidence type="ECO:0000313" key="12">
    <source>
        <dbReference type="EMBL" id="HIP56502.1"/>
    </source>
</evidence>
<dbReference type="InterPro" id="IPR000988">
    <property type="entry name" value="Ribosomal_eL24-rel_N"/>
</dbReference>
<feature type="binding site" evidence="10">
    <location>
        <position position="7"/>
    </location>
    <ligand>
        <name>Zn(2+)</name>
        <dbReference type="ChEBI" id="CHEBI:29105"/>
    </ligand>
</feature>
<dbReference type="GO" id="GO:1990904">
    <property type="term" value="C:ribonucleoprotein complex"/>
    <property type="evidence" value="ECO:0007669"/>
    <property type="project" value="UniProtKB-KW"/>
</dbReference>
<dbReference type="PANTHER" id="PTHR10792:SF1">
    <property type="entry name" value="RIBOSOMAL PROTEIN L24"/>
    <property type="match status" value="1"/>
</dbReference>
<dbReference type="SMART" id="SM00746">
    <property type="entry name" value="TRASH"/>
    <property type="match status" value="1"/>
</dbReference>